<feature type="domain" description="Chitin-binding type-2" evidence="1">
    <location>
        <begin position="5519"/>
        <end position="5566"/>
    </location>
</feature>
<proteinExistence type="predicted"/>
<accession>A0ABD3UZA4</accession>
<dbReference type="PANTHER" id="PTHR46104:SF1">
    <property type="entry name" value="GENE 9195-RELATED"/>
    <property type="match status" value="1"/>
</dbReference>
<comment type="caution">
    <text evidence="2">The sequence shown here is derived from an EMBL/GenBank/DDBJ whole genome shotgun (WGS) entry which is preliminary data.</text>
</comment>
<name>A0ABD3UZA4_SINWO</name>
<dbReference type="SMART" id="SM01411">
    <property type="entry name" value="Ephrin_rec_like"/>
    <property type="match status" value="89"/>
</dbReference>
<dbReference type="InterPro" id="IPR006150">
    <property type="entry name" value="Cys_repeat_1"/>
</dbReference>
<feature type="non-terminal residue" evidence="2">
    <location>
        <position position="5798"/>
    </location>
</feature>
<dbReference type="InterPro" id="IPR002557">
    <property type="entry name" value="Chitin-bd_dom"/>
</dbReference>
<protein>
    <recommendedName>
        <fullName evidence="1">Chitin-binding type-2 domain-containing protein</fullName>
    </recommendedName>
</protein>
<sequence>QCNCAADCASNCMPGTYFSNSSCVTCPQGSYCAGGANPKIACPKGTYNTNTGSSAVSACISCAAGQYSGSDGSTSCSPCPAGKACPVAGTHTPTDCTSGQYSTSGATSCTACPIGSYCPNVAASPSLCAQGYYTSSLSQIACAQCPAGYECPNHQTPVNCSAGYYSNAGDGYCSPCPAGKYSSTSGSSSCQTCTVGHYCTNASSAPVACGNGYVAVAGSSSCTLCPSGHYVPVGSTACTTCLPGYACNSSSVAASMCPAGTYSASGASSCSLCSAGSYCPAGSSSPTSCPSGSFSGSGQGICTQCPAGQFCTSIANFTCNDGFYSTGGATTCTQCPAGYECLDKMSKYACGPGTYNLAGSKTKCQECPAGYACPTTVVAPVACLAGYYSSNGSTECTQCKAGWACPDRTDPNAIYACNPGSYALAGSTICTPCPPGFACPSTTANIKNACPKGTYSVGNATACTTCDVGMMCPHTDGTGIVACDSGSYSQGGLSKCTDCEPGYACPNTNGTMIVLCDPGYYSIGKKTACTPCPAGMKCPVNTKAVEIDCEAGSYSIGAQASCSLCPPGYECPDKTTNSTTACALGTYSLGGQMACTECLEGHYCPNTVGMSLLCPLGFYSAALSTNCTACEAGYICPSPEASKKSECPPGTYSTNGSVTCAPCYPGYTCSMRSTSPTPATDLCISGSWCDGLNSHPCPPGTYNPLNGSDSADACLACPAGYYCQGPGEKDYTSYICPGGHYCLKGTTDPSQYPCPGGTYYNGTNATSQSFCIPCPAGNYCPEGYSMDGVPCPAGFYCVGGQASGFQNPCPIGTYGPDKGYTNYTQCIQCPVGHYCPWGTLAEPTVSPRPCVPGTYNPNTTSGHELNCHQCEPGFACPSPGQNASTLACKEGYYCPRGTIEFDQFPCLPGTYSERTNLTSADECDPCPERFYCGWGTGNNKTVVDSKPGYCKPGYYCPAQSPAPDRHPCPAGTYSTASNLAFESECTECPQGYYCQGDGDTTPDICPVGFYCPNGTKFATQYGCPNGTYNNETGIYSVSQCKNCLQGHYCEFAISVPVECERGTYMPYGVNDGSGNLIGPGEPAKRQFSCLDCPGGWYCGMGTVTPAECGKGKYSKDAQYECKSCDVGYYCDNVTTSRTDMLANKRCPAGKFCAGGLSDVSQATDCTIGKYCPEATVDEIKCPVGTIRYTVGAKSVTDCVPCPAGYYCQEGSHNESGVCETGYYCPTNINNPYATTPTYIGSHGSKQQPCPGGTYTNVTKTPDLASCITCPAGYYCPLASPNPIDCPQGFYCTAGLENPIPCPTGRYGNNSKLPAMEYCPLCDPGYYCDAPGLPQPRAQCDPGFLCYKGATTSGPTDGVTGEICVRGGYCEAGSYVAKPCPMGTYSNVTGAVNNYDCTDCDPGYYCNSVAGGAPTGMCWGGYYCTGSAKVPTQHVSDPGYYSKNGSTNQTECEIATYNPEFAQSACRICPQGFYCPDKAMNYTVDCPAGRYCPEGSYIPQDCPPGTFNNATHMTHLDNCTACPAGYYCMNRGATYPTGMCKAGHICYGLALGDNPVYNNDTSGNKTAILYGDRCHPGYYCTEATTYMIPCPRGTYNPDYGGTSEEKSCLPCDPGKYCNGTALTNVTGDCDPGYYCTNGSYIPDPVSVTGGICPLYHKCPAGADSPQLCIMGYYANNTHMSNCELCLAGYICHPGVAPALCPKGYYCPASTTLIPLTQAKPCPKGTYGSREGLSDSSNCTICDAGHYCNSEGQSNVTGKISAGFWSRNGSTTPTPGNDDSVILGVCPKGFYCPEGSESPTPCPVGTYGNSIQFKSESDCKSCDGGYYCNKQNMTSYGPQCDGGFYCSSRSVDSAPVNKTWGDECPTGYYCPVGSSAPIPCAAGRYTNVTRSTSCPTCPAGYYCPANTTTPISCPAGYWCPTGSTVAYQNPCPAGKFNNRTAMSASSDCILCPPGYYCEIKGLDSPTGSCDPGWYCKEGATVARPSIASEGGQCQRGYYCPRGSSTQTPCDAGKYCDNVGLGTPAGNCSAGYYCSGTSTTATPVGQSYGDVCPTGQYCEEGSPNGTYCIPGTYLNTTGGRMLTDCQSCTQGYYCAGYGNIKPTGACDVGYYCPTGMNISNPAEYICPQGYYCMSGAHVPVRCESGTYQDETGQGSCKICPVGHYCDNTIAPVSLFNNSKCPAGHYCPAGTKYATEFKCPNGTYSNYTGLYNITQCLPCPGGYYCDQEGQTDYSKTCSAGFYCRLGASSATPTEDNDANECPAGFYCPAFSNEPQKCPLGTFSSNVRLTIVSACLPCTAGYYCGELNLTHPNGQCYGGYYCPNGSSSPMQVDCPAGAYCVNGSSAPALCLKGTYSNQTNLKNVNECDPCPGGFYCETEGLTAPTGPCGEGYYCPQGSIYKEPNDTYCPVGHYCPTGVSQPLPCRNYTEVNHTHAVNCYSCPPSYYCDVEGKRTICPAGYYCPEGTGADWKSCPRGTYSSVTGLYQESQCLPCSAGKYCNGEHLTAPSGDCGPGHWCVSGIDRQFPNGVNQSVAYNNSCYDDRQVGTGGICPVGHYCPGGTSSIYPIACHNGTYAPQEGMSVCDSCPEGFYCPEETSNYTQYKCPAGYYCPSGTEFSTQYSCPSGTYNNLTQRTKASDCLSCPGGYYCQQTGLAEPSGKCMAGYYCSGGSSTNTPSGSGGNKCSAGYYCPEGSSHPVPCTPGSYCASDFLNQTSGLCSAGHYCTERAIIPNPTDKNVTGDICPKGAYCPEGSSAPVLCTGGTFLNSTGNDNILDCISCLPRYYCAGGGNTQPDGLCSPGYYCPGGQDSPTPPGYNCSQGHYCPEGSSAELVCPSGTYQDEFAQSNCKGCPAGYYCDNSIAPVIVYNNSYCPIGFYCPANTTKSTEFPCPSGTFSNITHRTSVTQCQDCSAGRYCNQVGLTGPEGLCSAGYYCLYGAKNSTPSQGANANICPLGSYCPEGTASPQSCPPGTFNPSTGRQSMSECTNCTGGHYCPSNNMSAVGPQCTAGYYCPSGSLSATSILCPEGYYCPTGSQIPTACPAGTFSNKTGLTALSACTSCTAGYYCPSSAMTYVSDLCWAGYYCPAGTSVPNPSQYICPKGLRCPNGSDIYKECPNGYYANYTGAVTCEICPAGYYCLPVVVKNASLNARACPAGYYCPEGTGINWQYCPPGTYSAQKGLYNVSQCTQCDGGKYCKSAYLTAPTGNCAAGYYCTYGVDRPNPDGTNNTGVGGVCPAGYYCPSSTINPVPCAAGKYNDITGQTTCKTCPAGFYCLSNSTNFNSTVCPTGQYCPSGTQYGTQYQCPPGKYNPYTGLTALSSCLNCPGGRYCEGYGNSAPTGNCSAGWYCSSGASVPNTTLNGGKCQSGYYCPAGSSDPKPCPGGKYCDSPGLETWTGLCSAGYYCTARASIFRPIDGVTGNICPKGYYCPEGSSAATSCMPGTYSANKGNTNSSDCIPCTYGQYCSNYSMVATSGSCTAGYYCPQGEVTSNKNLCPIGHYCPAGAANPIICSSGSYQDETRQTKCKTCPNGYYCDNSLGVVVINDTIKCPTGHYCPDGTSRSNQYPCPLGTFSNQTGLNQSSDCAPCSPKFYCGSVGLSAPSGLCQAGYYCKQYAMMSTPNQTTNASVCPAGSYCPEGTADPIACPAGTFGATTRLKNESECTPCNAGYYCETPGLTRSEGLCVAGYYCGEGSRSRRNALCTPGNYCPQGSATPSRCPVGTFNPYYGLNSSGQCTPCTEGRFCGQEGLNETSGPCEAGFYCPSGQDSSRPSAYPCTVGHYCPENSSNPVPCANGTYTNHTQAIACYICPRGWYCINGNLINPCPAGHYCQDGTDFNWQQCPPGTFNNGTGLKEIAECKSCPGGHYCDAYAATSPTGLCAAGYYCEYGVDRANPTGGNSTPAAGGTGSGNVCTVGHYCPQGTTQPIPCEAGTYNNATGLSACIPCPAGYYCEVGIDEYVSYPCPRGHYCPAGTSSSTQYPCPASTFYNYTMAQNVNDCIPCPGGQYCETGGLSLPTGQCSEGWYCTSNSSSATPSSPQGGKCQPGYYCPLGSDVPIVCSPGTYCQTAGLASPTGNCTAGYYCILQANNSKPTDGITGNICPVGHYCPLGSSSAIPCPNGYFLNTTQQDEETDCVLCTHGMYCPGIGQQFPQGKCDAGYYCPGGQNVSAPTDYICPVGHFCPSGTGTAIRCENGTYQDQVMQSSCKTCPAGYFCDNTVTFVVLDNSTTLCPVGYYCPAGTRFSKEYPCPVGTFSNRTGLQSSSQCTPCLSSYYCPLQGMETPVNQCAAGYFCKQYANISTPNQGNDANICPKGYYCPVGTADPVGCPKGTYGNRTGLKADSDCTICPSGSYCQDTAMTSTSGRCSPGYYCQAGSNSSQPLICSIGHYCPEGSSAPTPCPSGTFSDSQGNANVSQCKACPEGKYCNGTGLSSYVGDCSQGFYCPGGNSVPNPSATPCPIGLYCPAGTGSPVPCEPGTFTNLTRQPVCLTCPAGFYCVPEEVKPGVSSSGYSSCPAGFYCPAGTGRNWTACPPGTFSNTKGLSNESGCQQCTGGKYCDVYNLTAPAGDCAPGFYCTLGVNIPTPSGSNNTGSGGICPLGFKCPSRTVFPIGCSSGTYQDKQGQADCSTCPAGYYCMANSTTYTDQLCPSGHYCTAGTQYSTQYKCPAGTFNNVTGQQNVSGCLPCTPGWYCASSGLSEPTGQCDPGWYCTLGATVQQPLSPKGGRCTAGQYCPKGSYTPLGCDPGQYCNTNMMSSPAGNCSAGYYCSANATTATPISTGGGRCPSGYYCPSGSSAPTPCPPGSYYSTTTAQSLSYCIPCTAGRYCNGSGLSAVSGYCDAGYYCPAGQSVRNPSAFECPAGYMCPTGSTNYSMCPSGTYQDETRQSTCKECPAGYFCNNINGPITSYTVYVCPSGFYCPNGTKSSSQYPCPSGTFNNITGLKASSECFPCLGGFYCSGGTVYPTTLCSSGYYCRTGAMTAAPNQGNYSNACPAGYYCPQGTEEPIPCPVGTFSNTLRLMNESNCTPCTQGYYCNSLGQTTTTGKCTAGYYCVSGSSNSAPAICPAGKYCPEGTHTPTGCPPGTFSNSTGLKAATECMTCTAGSYCQTAGIIDVQGPCTQGYYCPRGSTNSTAVICPIALYCPGGSGEPLSCAPGYFTNRTGRWDCDICPDGYYCLPTNVTAGNPTSGYFSCPAGYYCPSGTGLNWQPCPRGTYSKLKNLFKITQCTDCDGGYYCSQEGATAYTGVCAAGYYCQSGVDRNNPDDAATNSSYNASCPLLGGHTGTGGICPQGSRCPEKTTLPIVCTAGTYQDELGQSTCKNCPAGYYCLANSTDYTDKPCPAGYYCPDGTSRANQYPCPSGTYNPAEKQTNVSACKSCNPGKYCQTTGLQQPTGNCTAGYYCLGGSVAAMPSVAAQGGYCSSGYYCPEGSVAPINCPGGMYCGTSRLAAPSGNCSQGYYCVGNATLPTPSDGIKGNYCPKGYYCPQGSQTAIACPVGYYLDTIRSSVLSNCKICTLGKYCDAEGLTTPTGYCSPGYYCPAGSTSATPANYSCPAGYYCVGGKGAPEACPSGKYQNNPGQSTCITCPAGYYCNATFGPVVNYATTVCPEGYYCPSGTLQAYQYPCPKGTFNNRTGLTNSSECTACVGRMACDVQGLTVPRIECSAGYFCLQGAQSTTPVQGTMANVCPAGSYCPVGTADPVPCPEGSYSSATGLHAESDCLNCTGGYFCNSTGLTAVIGKCSERYYCPVGSKQATEIICPAGHYCGAGTAIPQPCPNGTFSYITGLAKVSECQPCTEGYYCNGNGLTNHTGPCKA</sequence>
<dbReference type="Proteomes" id="UP001634394">
    <property type="component" value="Unassembled WGS sequence"/>
</dbReference>
<dbReference type="PROSITE" id="PS50940">
    <property type="entry name" value="CHIT_BIND_II"/>
    <property type="match status" value="3"/>
</dbReference>
<dbReference type="InterPro" id="IPR009030">
    <property type="entry name" value="Growth_fac_rcpt_cys_sf"/>
</dbReference>
<dbReference type="SUPFAM" id="SSF57184">
    <property type="entry name" value="Growth factor receptor domain"/>
    <property type="match status" value="26"/>
</dbReference>
<feature type="non-terminal residue" evidence="2">
    <location>
        <position position="1"/>
    </location>
</feature>
<dbReference type="PANTHER" id="PTHR46104">
    <property type="entry name" value="GENE 9195-RELATED-RELATED"/>
    <property type="match status" value="1"/>
</dbReference>
<dbReference type="SMART" id="SM00289">
    <property type="entry name" value="WR1"/>
    <property type="match status" value="17"/>
</dbReference>
<gene>
    <name evidence="2" type="ORF">ACJMK2_013624</name>
</gene>
<dbReference type="EMBL" id="JBJQND010000014">
    <property type="protein sequence ID" value="KAL3854351.1"/>
    <property type="molecule type" value="Genomic_DNA"/>
</dbReference>
<organism evidence="2 3">
    <name type="scientific">Sinanodonta woodiana</name>
    <name type="common">Chinese pond mussel</name>
    <name type="synonym">Anodonta woodiana</name>
    <dbReference type="NCBI Taxonomy" id="1069815"/>
    <lineage>
        <taxon>Eukaryota</taxon>
        <taxon>Metazoa</taxon>
        <taxon>Spiralia</taxon>
        <taxon>Lophotrochozoa</taxon>
        <taxon>Mollusca</taxon>
        <taxon>Bivalvia</taxon>
        <taxon>Autobranchia</taxon>
        <taxon>Heteroconchia</taxon>
        <taxon>Palaeoheterodonta</taxon>
        <taxon>Unionida</taxon>
        <taxon>Unionoidea</taxon>
        <taxon>Unionidae</taxon>
        <taxon>Unioninae</taxon>
        <taxon>Sinanodonta</taxon>
    </lineage>
</organism>
<keyword evidence="3" id="KW-1185">Reference proteome</keyword>
<evidence type="ECO:0000259" key="1">
    <source>
        <dbReference type="PROSITE" id="PS50940"/>
    </source>
</evidence>
<reference evidence="2 3" key="1">
    <citation type="submission" date="2024-11" db="EMBL/GenBank/DDBJ databases">
        <title>Chromosome-level genome assembly of the freshwater bivalve Anodonta woodiana.</title>
        <authorList>
            <person name="Chen X."/>
        </authorList>
    </citation>
    <scope>NUCLEOTIDE SEQUENCE [LARGE SCALE GENOMIC DNA]</scope>
    <source>
        <strain evidence="2">MN2024</strain>
        <tissue evidence="2">Gills</tissue>
    </source>
</reference>
<feature type="domain" description="Chitin-binding type-2" evidence="1">
    <location>
        <begin position="4827"/>
        <end position="4874"/>
    </location>
</feature>
<feature type="domain" description="Chitin-binding type-2" evidence="1">
    <location>
        <begin position="2794"/>
        <end position="2852"/>
    </location>
</feature>
<dbReference type="Gene3D" id="2.10.50.10">
    <property type="entry name" value="Tumor Necrosis Factor Receptor, subunit A, domain 2"/>
    <property type="match status" value="23"/>
</dbReference>
<evidence type="ECO:0000313" key="2">
    <source>
        <dbReference type="EMBL" id="KAL3854351.1"/>
    </source>
</evidence>
<evidence type="ECO:0000313" key="3">
    <source>
        <dbReference type="Proteomes" id="UP001634394"/>
    </source>
</evidence>